<feature type="domain" description="HTH lysR-type" evidence="4">
    <location>
        <begin position="1"/>
        <end position="58"/>
    </location>
</feature>
<proteinExistence type="inferred from homology"/>
<evidence type="ECO:0000313" key="5">
    <source>
        <dbReference type="EMBL" id="KRM33937.1"/>
    </source>
</evidence>
<name>A0ABR5PR81_9LACO</name>
<comment type="similarity">
    <text evidence="1">Belongs to the LysR transcriptional regulatory family.</text>
</comment>
<evidence type="ECO:0000256" key="3">
    <source>
        <dbReference type="ARBA" id="ARBA00023163"/>
    </source>
</evidence>
<keyword evidence="3" id="KW-0804">Transcription</keyword>
<dbReference type="InterPro" id="IPR036388">
    <property type="entry name" value="WH-like_DNA-bd_sf"/>
</dbReference>
<gene>
    <name evidence="5" type="ORF">FC44_GL000718</name>
</gene>
<dbReference type="PANTHER" id="PTHR30126:SF39">
    <property type="entry name" value="HTH-TYPE TRANSCRIPTIONAL REGULATOR CYSL"/>
    <property type="match status" value="1"/>
</dbReference>
<sequence>MNLNQLYYFKELAKERQFSKAAKNLYISQPSLSNFIKSLEKELNCQLINRNGGQITLTEYGKIFYEAAITSINSIEKSKIDIANYKRKEENIIKIASIPTAMSSYLPRIISEYKQTNKIQPKFYCYSDCSNNIYQNLEEGKIDIGICSKKVTTLI</sequence>
<dbReference type="PANTHER" id="PTHR30126">
    <property type="entry name" value="HTH-TYPE TRANSCRIPTIONAL REGULATOR"/>
    <property type="match status" value="1"/>
</dbReference>
<evidence type="ECO:0000259" key="4">
    <source>
        <dbReference type="PROSITE" id="PS50931"/>
    </source>
</evidence>
<reference evidence="5 6" key="1">
    <citation type="journal article" date="2015" name="Genome Announc.">
        <title>Expanding the biotechnology potential of lactobacilli through comparative genomics of 213 strains and associated genera.</title>
        <authorList>
            <person name="Sun Z."/>
            <person name="Harris H.M."/>
            <person name="McCann A."/>
            <person name="Guo C."/>
            <person name="Argimon S."/>
            <person name="Zhang W."/>
            <person name="Yang X."/>
            <person name="Jeffery I.B."/>
            <person name="Cooney J.C."/>
            <person name="Kagawa T.F."/>
            <person name="Liu W."/>
            <person name="Song Y."/>
            <person name="Salvetti E."/>
            <person name="Wrobel A."/>
            <person name="Rasinkangas P."/>
            <person name="Parkhill J."/>
            <person name="Rea M.C."/>
            <person name="O'Sullivan O."/>
            <person name="Ritari J."/>
            <person name="Douillard F.P."/>
            <person name="Paul Ross R."/>
            <person name="Yang R."/>
            <person name="Briner A.E."/>
            <person name="Felis G.E."/>
            <person name="de Vos W.M."/>
            <person name="Barrangou R."/>
            <person name="Klaenhammer T.R."/>
            <person name="Caufield P.W."/>
            <person name="Cui Y."/>
            <person name="Zhang H."/>
            <person name="O'Toole P.W."/>
        </authorList>
    </citation>
    <scope>NUCLEOTIDE SEQUENCE [LARGE SCALE GENOMIC DNA]</scope>
    <source>
        <strain evidence="5 6">DSM 6629</strain>
    </source>
</reference>
<dbReference type="RefSeq" id="WP_057809785.1">
    <property type="nucleotide sequence ID" value="NZ_AZGN01000014.1"/>
</dbReference>
<protein>
    <recommendedName>
        <fullName evidence="4">HTH lysR-type domain-containing protein</fullName>
    </recommendedName>
</protein>
<comment type="caution">
    <text evidence="5">The sequence shown here is derived from an EMBL/GenBank/DDBJ whole genome shotgun (WGS) entry which is preliminary data.</text>
</comment>
<organism evidence="5 6">
    <name type="scientific">Lactobacillus intestinalis DSM 6629</name>
    <dbReference type="NCBI Taxonomy" id="1423761"/>
    <lineage>
        <taxon>Bacteria</taxon>
        <taxon>Bacillati</taxon>
        <taxon>Bacillota</taxon>
        <taxon>Bacilli</taxon>
        <taxon>Lactobacillales</taxon>
        <taxon>Lactobacillaceae</taxon>
        <taxon>Lactobacillus</taxon>
    </lineage>
</organism>
<evidence type="ECO:0000313" key="6">
    <source>
        <dbReference type="Proteomes" id="UP000051735"/>
    </source>
</evidence>
<dbReference type="InterPro" id="IPR000847">
    <property type="entry name" value="LysR_HTH_N"/>
</dbReference>
<accession>A0ABR5PR81</accession>
<evidence type="ECO:0000256" key="2">
    <source>
        <dbReference type="ARBA" id="ARBA00023015"/>
    </source>
</evidence>
<keyword evidence="2" id="KW-0805">Transcription regulation</keyword>
<dbReference type="PRINTS" id="PR00039">
    <property type="entry name" value="HTHLYSR"/>
</dbReference>
<dbReference type="EMBL" id="AZGN01000014">
    <property type="protein sequence ID" value="KRM33937.1"/>
    <property type="molecule type" value="Genomic_DNA"/>
</dbReference>
<evidence type="ECO:0000256" key="1">
    <source>
        <dbReference type="ARBA" id="ARBA00009437"/>
    </source>
</evidence>
<dbReference type="Gene3D" id="3.40.190.10">
    <property type="entry name" value="Periplasmic binding protein-like II"/>
    <property type="match status" value="1"/>
</dbReference>
<dbReference type="InterPro" id="IPR036390">
    <property type="entry name" value="WH_DNA-bd_sf"/>
</dbReference>
<dbReference type="Pfam" id="PF00126">
    <property type="entry name" value="HTH_1"/>
    <property type="match status" value="1"/>
</dbReference>
<keyword evidence="6" id="KW-1185">Reference proteome</keyword>
<dbReference type="Gene3D" id="1.10.10.10">
    <property type="entry name" value="Winged helix-like DNA-binding domain superfamily/Winged helix DNA-binding domain"/>
    <property type="match status" value="1"/>
</dbReference>
<dbReference type="PROSITE" id="PS50931">
    <property type="entry name" value="HTH_LYSR"/>
    <property type="match status" value="1"/>
</dbReference>
<dbReference type="GeneID" id="75115855"/>
<dbReference type="SUPFAM" id="SSF46785">
    <property type="entry name" value="Winged helix' DNA-binding domain"/>
    <property type="match status" value="1"/>
</dbReference>
<dbReference type="Proteomes" id="UP000051735">
    <property type="component" value="Unassembled WGS sequence"/>
</dbReference>